<protein>
    <submittedName>
        <fullName evidence="1">Uncharacterized protein</fullName>
    </submittedName>
</protein>
<dbReference type="Proteomes" id="UP000184016">
    <property type="component" value="Unassembled WGS sequence"/>
</dbReference>
<evidence type="ECO:0000313" key="1">
    <source>
        <dbReference type="EMBL" id="SHK58648.1"/>
    </source>
</evidence>
<evidence type="ECO:0000313" key="2">
    <source>
        <dbReference type="Proteomes" id="UP000184016"/>
    </source>
</evidence>
<keyword evidence="2" id="KW-1185">Reference proteome</keyword>
<gene>
    <name evidence="1" type="ORF">SAMN05443507_11730</name>
</gene>
<sequence length="74" mass="8128">MDRHCRACGESLVKVWVNSGSGTIILEESKKGGPFTNRRSSAVDAYLCPKCGRVELFAQNPKVFMDANDHDGRA</sequence>
<dbReference type="AlphaFoldDB" id="A0A1M6TPB7"/>
<proteinExistence type="predicted"/>
<dbReference type="EMBL" id="FRAF01000017">
    <property type="protein sequence ID" value="SHK58648.1"/>
    <property type="molecule type" value="Genomic_DNA"/>
</dbReference>
<dbReference type="STRING" id="1830138.SAMN05443507_11730"/>
<organism evidence="1 2">
    <name type="scientific">Alicyclobacillus tolerans</name>
    <dbReference type="NCBI Taxonomy" id="90970"/>
    <lineage>
        <taxon>Bacteria</taxon>
        <taxon>Bacillati</taxon>
        <taxon>Bacillota</taxon>
        <taxon>Bacilli</taxon>
        <taxon>Bacillales</taxon>
        <taxon>Alicyclobacillaceae</taxon>
        <taxon>Alicyclobacillus</taxon>
    </lineage>
</organism>
<accession>A0A1M6TPB7</accession>
<reference evidence="2" key="1">
    <citation type="submission" date="2016-11" db="EMBL/GenBank/DDBJ databases">
        <authorList>
            <person name="Varghese N."/>
            <person name="Submissions S."/>
        </authorList>
    </citation>
    <scope>NUCLEOTIDE SEQUENCE [LARGE SCALE GENOMIC DNA]</scope>
    <source>
        <strain evidence="2">USBA-503</strain>
    </source>
</reference>
<name>A0A1M6TPB7_9BACL</name>